<proteinExistence type="predicted"/>
<dbReference type="AlphaFoldDB" id="A0A160TML8"/>
<feature type="transmembrane region" description="Helical" evidence="2">
    <location>
        <begin position="57"/>
        <end position="76"/>
    </location>
</feature>
<feature type="region of interest" description="Disordered" evidence="1">
    <location>
        <begin position="197"/>
        <end position="219"/>
    </location>
</feature>
<gene>
    <name evidence="3" type="ORF">MGWOODY_Smn392</name>
</gene>
<keyword evidence="2" id="KW-0812">Transmembrane</keyword>
<evidence type="ECO:0000256" key="2">
    <source>
        <dbReference type="SAM" id="Phobius"/>
    </source>
</evidence>
<sequence length="219" mass="24488">MGLKDRDYMRERYRARAKGTRWNDRAGRVEGAWFDPVNRGFDYQRGRLRGSRGNAGGMLRWMSLALSLFLIAIPVWHSLKREGWLADSEPGLPFPETGSVTVNPALDPAGATSRMAVTTSDANAVVQLFDPQSGRHVISVYVRKNDRAIIAVPPGTYRMKVAEGQRWHGPVDFFGSSTTYDAVVPLMVFTRQRGNGIDLHRRPNGTLPTRPNWRGPAPL</sequence>
<dbReference type="EMBL" id="CZQE01000384">
    <property type="protein sequence ID" value="CUS46630.1"/>
    <property type="molecule type" value="Genomic_DNA"/>
</dbReference>
<keyword evidence="2" id="KW-0472">Membrane</keyword>
<accession>A0A160TML8</accession>
<evidence type="ECO:0000313" key="3">
    <source>
        <dbReference type="EMBL" id="CUS46630.1"/>
    </source>
</evidence>
<protein>
    <submittedName>
        <fullName evidence="3">Uncharacterized protein</fullName>
    </submittedName>
</protein>
<organism evidence="3">
    <name type="scientific">hydrothermal vent metagenome</name>
    <dbReference type="NCBI Taxonomy" id="652676"/>
    <lineage>
        <taxon>unclassified sequences</taxon>
        <taxon>metagenomes</taxon>
        <taxon>ecological metagenomes</taxon>
    </lineage>
</organism>
<reference evidence="3" key="1">
    <citation type="submission" date="2015-10" db="EMBL/GenBank/DDBJ databases">
        <authorList>
            <person name="Gilbert D.G."/>
        </authorList>
    </citation>
    <scope>NUCLEOTIDE SEQUENCE</scope>
</reference>
<evidence type="ECO:0000256" key="1">
    <source>
        <dbReference type="SAM" id="MobiDB-lite"/>
    </source>
</evidence>
<name>A0A160TML8_9ZZZZ</name>
<keyword evidence="2" id="KW-1133">Transmembrane helix</keyword>